<name>A0ABN9RKJ5_9DINO</name>
<proteinExistence type="predicted"/>
<gene>
    <name evidence="1" type="ORF">PCOR1329_LOCUS21601</name>
</gene>
<organism evidence="1 2">
    <name type="scientific">Prorocentrum cordatum</name>
    <dbReference type="NCBI Taxonomy" id="2364126"/>
    <lineage>
        <taxon>Eukaryota</taxon>
        <taxon>Sar</taxon>
        <taxon>Alveolata</taxon>
        <taxon>Dinophyceae</taxon>
        <taxon>Prorocentrales</taxon>
        <taxon>Prorocentraceae</taxon>
        <taxon>Prorocentrum</taxon>
    </lineage>
</organism>
<evidence type="ECO:0008006" key="3">
    <source>
        <dbReference type="Google" id="ProtNLM"/>
    </source>
</evidence>
<keyword evidence="2" id="KW-1185">Reference proteome</keyword>
<accession>A0ABN9RKJ5</accession>
<protein>
    <recommendedName>
        <fullName evidence="3">Inositol-pentakisphosphate 2-kinase</fullName>
    </recommendedName>
</protein>
<evidence type="ECO:0000313" key="1">
    <source>
        <dbReference type="EMBL" id="CAK0819660.1"/>
    </source>
</evidence>
<sequence length="301" mass="34813">MCGVPWPGHQVMLKITDPSHVRMHLDILESGSRRLVVPFCRTRQDGRVRMGEMPEEHRRVHSCGSLLYLTKLEDVRERSNGEYRFLATHEVRGRVSINRLLNPAVLFCDDEDAQFETEYPRGEVRILDDHDVEVHNEDGLRNLPDWEPTEEAWTELNGLSETLEEPRLHGSSAIQELGGSSWRATAVFELLTRKLRAHREHANTYGEVRKWIKEEQKAGRLPQSLPEQLNACKLGVPPVLVEKLKRAEKGRPELREEHWLPFLRILAAGDVNERAQLLRKMVCQEKEMARTAVMLKRMLAE</sequence>
<dbReference type="Proteomes" id="UP001189429">
    <property type="component" value="Unassembled WGS sequence"/>
</dbReference>
<comment type="caution">
    <text evidence="1">The sequence shown here is derived from an EMBL/GenBank/DDBJ whole genome shotgun (WGS) entry which is preliminary data.</text>
</comment>
<dbReference type="EMBL" id="CAUYUJ010007125">
    <property type="protein sequence ID" value="CAK0819660.1"/>
    <property type="molecule type" value="Genomic_DNA"/>
</dbReference>
<reference evidence="1" key="1">
    <citation type="submission" date="2023-10" db="EMBL/GenBank/DDBJ databases">
        <authorList>
            <person name="Chen Y."/>
            <person name="Shah S."/>
            <person name="Dougan E. K."/>
            <person name="Thang M."/>
            <person name="Chan C."/>
        </authorList>
    </citation>
    <scope>NUCLEOTIDE SEQUENCE [LARGE SCALE GENOMIC DNA]</scope>
</reference>
<evidence type="ECO:0000313" key="2">
    <source>
        <dbReference type="Proteomes" id="UP001189429"/>
    </source>
</evidence>